<proteinExistence type="predicted"/>
<reference evidence="4" key="1">
    <citation type="journal article" date="2016" name="Front. Microbiol.">
        <title>Genome Sequence of the Piezophilic, Mesophilic Sulfate-Reducing Bacterium Desulfovibrio indicus J2T.</title>
        <authorList>
            <person name="Cao J."/>
            <person name="Maignien L."/>
            <person name="Shao Z."/>
            <person name="Alain K."/>
            <person name="Jebbar M."/>
        </authorList>
    </citation>
    <scope>NUCLEOTIDE SEQUENCE</scope>
    <source>
        <strain evidence="4">DSM 21893</strain>
    </source>
</reference>
<evidence type="ECO:0000313" key="5">
    <source>
        <dbReference type="Proteomes" id="UP001055307"/>
    </source>
</evidence>
<geneLocation type="plasmid" evidence="3">
    <name>1</name>
</geneLocation>
<keyword evidence="3" id="KW-0614">Plasmid</keyword>
<evidence type="ECO:0000313" key="4">
    <source>
        <dbReference type="EMBL" id="GJD39071.1"/>
    </source>
</evidence>
<keyword evidence="1" id="KW-0472">Membrane</keyword>
<reference evidence="3" key="2">
    <citation type="submission" date="2019-12" db="EMBL/GenBank/DDBJ databases">
        <authorList>
            <person name="Cremers G."/>
        </authorList>
    </citation>
    <scope>NUCLEOTIDE SEQUENCE</scope>
    <source>
        <strain evidence="2">Mbul1</strain>
        <strain evidence="3">Mbul2</strain>
        <plasmid evidence="3">1</plasmid>
    </source>
</reference>
<evidence type="ECO:0000313" key="3">
    <source>
        <dbReference type="EMBL" id="CAA2137175.1"/>
    </source>
</evidence>
<sequence>MKLKPFNYAMIGVFAVGLIATIVGSLKVAMGF</sequence>
<gene>
    <name evidence="3" type="ORF">MBLL_00528</name>
    <name evidence="2" type="ORF">MBUL_01383</name>
    <name evidence="4" type="ORF">OICFNHDK_1524</name>
</gene>
<evidence type="ECO:0000256" key="1">
    <source>
        <dbReference type="SAM" id="Phobius"/>
    </source>
</evidence>
<organism evidence="3">
    <name type="scientific">Methylobacterium bullatum</name>
    <dbReference type="NCBI Taxonomy" id="570505"/>
    <lineage>
        <taxon>Bacteria</taxon>
        <taxon>Pseudomonadati</taxon>
        <taxon>Pseudomonadota</taxon>
        <taxon>Alphaproteobacteria</taxon>
        <taxon>Hyphomicrobiales</taxon>
        <taxon>Methylobacteriaceae</taxon>
        <taxon>Methylobacterium</taxon>
    </lineage>
</organism>
<keyword evidence="1" id="KW-0812">Transmembrane</keyword>
<reference evidence="4" key="3">
    <citation type="submission" date="2021-08" db="EMBL/GenBank/DDBJ databases">
        <authorList>
            <person name="Tani A."/>
            <person name="Ola A."/>
            <person name="Ogura Y."/>
            <person name="Katsura K."/>
            <person name="Hayashi T."/>
        </authorList>
    </citation>
    <scope>NUCLEOTIDE SEQUENCE</scope>
    <source>
        <strain evidence="4">DSM 21893</strain>
    </source>
</reference>
<dbReference type="EMBL" id="LR743504">
    <property type="protein sequence ID" value="CAA2101844.1"/>
    <property type="molecule type" value="Genomic_DNA"/>
</dbReference>
<name>A0A679JYS6_9HYPH</name>
<dbReference type="AlphaFoldDB" id="A0A679JYS6"/>
<keyword evidence="1" id="KW-1133">Transmembrane helix</keyword>
<dbReference type="EMBL" id="LR743510">
    <property type="protein sequence ID" value="CAA2137175.1"/>
    <property type="molecule type" value="Genomic_DNA"/>
</dbReference>
<evidence type="ECO:0000313" key="2">
    <source>
        <dbReference type="EMBL" id="CAA2101844.1"/>
    </source>
</evidence>
<protein>
    <submittedName>
        <fullName evidence="3">Uncharacterized protein</fullName>
    </submittedName>
</protein>
<accession>A0A679JYS6</accession>
<dbReference type="Proteomes" id="UP001055307">
    <property type="component" value="Unassembled WGS sequence"/>
</dbReference>
<dbReference type="EMBL" id="BPQF01000009">
    <property type="protein sequence ID" value="GJD39071.1"/>
    <property type="molecule type" value="Genomic_DNA"/>
</dbReference>
<keyword evidence="5" id="KW-1185">Reference proteome</keyword>
<feature type="transmembrane region" description="Helical" evidence="1">
    <location>
        <begin position="6"/>
        <end position="26"/>
    </location>
</feature>